<dbReference type="KEGG" id="sct:SCAT_0510"/>
<keyword evidence="3" id="KW-1185">Reference proteome</keyword>
<dbReference type="PATRIC" id="fig|1003195.11.peg.2138"/>
<dbReference type="Pfam" id="PF09250">
    <property type="entry name" value="Prim-Pol"/>
    <property type="match status" value="1"/>
</dbReference>
<name>F8JRY1_STREN</name>
<dbReference type="Proteomes" id="UP000007842">
    <property type="component" value="Chromosome"/>
</dbReference>
<evidence type="ECO:0000259" key="1">
    <source>
        <dbReference type="SMART" id="SM00943"/>
    </source>
</evidence>
<gene>
    <name evidence="2" type="ordered locus">SCATT_05200</name>
</gene>
<dbReference type="AlphaFoldDB" id="F8JRY1"/>
<evidence type="ECO:0000313" key="2">
    <source>
        <dbReference type="EMBL" id="AEW92891.1"/>
    </source>
</evidence>
<dbReference type="STRING" id="1003195.SCATT_05200"/>
<protein>
    <recommendedName>
        <fullName evidence="1">DNA primase/polymerase bifunctional N-terminal domain-containing protein</fullName>
    </recommendedName>
</protein>
<dbReference type="InterPro" id="IPR015330">
    <property type="entry name" value="DNA_primase/pol_bifunc_N"/>
</dbReference>
<organism evidence="2 3">
    <name type="scientific">Streptantibioticus cattleyicolor (strain ATCC 35852 / DSM 46488 / JCM 4925 / NBRC 14057 / NRRL 8057)</name>
    <name type="common">Streptomyces cattleya</name>
    <dbReference type="NCBI Taxonomy" id="1003195"/>
    <lineage>
        <taxon>Bacteria</taxon>
        <taxon>Bacillati</taxon>
        <taxon>Actinomycetota</taxon>
        <taxon>Actinomycetes</taxon>
        <taxon>Kitasatosporales</taxon>
        <taxon>Streptomycetaceae</taxon>
        <taxon>Streptantibioticus</taxon>
    </lineage>
</organism>
<evidence type="ECO:0000313" key="3">
    <source>
        <dbReference type="Proteomes" id="UP000007842"/>
    </source>
</evidence>
<dbReference type="KEGG" id="scy:SCATT_05200"/>
<dbReference type="OrthoDB" id="3218228at2"/>
<dbReference type="RefSeq" id="WP_014141286.1">
    <property type="nucleotide sequence ID" value="NC_016111.1"/>
</dbReference>
<accession>F8JRY1</accession>
<proteinExistence type="predicted"/>
<dbReference type="CDD" id="cd04859">
    <property type="entry name" value="Prim_Pol"/>
    <property type="match status" value="1"/>
</dbReference>
<accession>G8WPV2</accession>
<dbReference type="HOGENOM" id="CLU_057861_2_0_11"/>
<dbReference type="Gene3D" id="3.30.720.160">
    <property type="entry name" value="Bifunctional DNA primase/polymerase, N-terminal"/>
    <property type="match status" value="1"/>
</dbReference>
<dbReference type="SMART" id="SM00943">
    <property type="entry name" value="Prim-Pol"/>
    <property type="match status" value="1"/>
</dbReference>
<feature type="domain" description="DNA primase/polymerase bifunctional N-terminal" evidence="1">
    <location>
        <begin position="8"/>
        <end position="179"/>
    </location>
</feature>
<sequence length="289" mass="30870">MAPLHAAALTAATQGWPVFPLWPGTKRPAIRNWEQRATTDPDRIQKCWQAGPYNIGVATGPARLVVLDLDVPKDPDDAPAPAWRQRGITCGEDVLAVLAERHGQPYPADTYTVRTTRGGTHLYFEAPAGLELRNTAGRLGWKIDSRANGGYVVGPGSVINHSWYTIVHNTQPAPLPGWLAALLRPAAAPPQKRFFVPVMPGQHGAYLRQAVAAELERVTRSHPGNHNNSLYIAAVALGQLVAGGALRAADVTEWLATAAAQVGQGTREAHATIASGLRAGTKRPRTVAA</sequence>
<dbReference type="eggNOG" id="COG3598">
    <property type="taxonomic scope" value="Bacteria"/>
</dbReference>
<dbReference type="SUPFAM" id="SSF56747">
    <property type="entry name" value="Prim-pol domain"/>
    <property type="match status" value="1"/>
</dbReference>
<reference evidence="3" key="1">
    <citation type="submission" date="2011-12" db="EMBL/GenBank/DDBJ databases">
        <title>Complete genome sequence of Streptomyces cattleya strain DSM 46488.</title>
        <authorList>
            <person name="Ou H.-Y."/>
            <person name="Li P."/>
            <person name="Zhao C."/>
            <person name="O'Hagan D."/>
            <person name="Deng Z."/>
        </authorList>
    </citation>
    <scope>NUCLEOTIDE SEQUENCE [LARGE SCALE GENOMIC DNA]</scope>
    <source>
        <strain evidence="3">ATCC 35852 / DSM 46488 / JCM 4925 / NBRC 14057 / NRRL 8057</strain>
    </source>
</reference>
<dbReference type="EMBL" id="CP003219">
    <property type="protein sequence ID" value="AEW92891.1"/>
    <property type="molecule type" value="Genomic_DNA"/>
</dbReference>